<dbReference type="Gene3D" id="1.20.1050.10">
    <property type="match status" value="1"/>
</dbReference>
<dbReference type="GO" id="GO:0006749">
    <property type="term" value="P:glutathione metabolic process"/>
    <property type="evidence" value="ECO:0007669"/>
    <property type="project" value="TreeGrafter"/>
</dbReference>
<dbReference type="STRING" id="3088.A0A383V643"/>
<dbReference type="InterPro" id="IPR004046">
    <property type="entry name" value="GST_C"/>
</dbReference>
<dbReference type="PANTHER" id="PTHR11571:SF222">
    <property type="entry name" value="GLUTATHIONE TRANSFERASE"/>
    <property type="match status" value="1"/>
</dbReference>
<dbReference type="Proteomes" id="UP000256970">
    <property type="component" value="Unassembled WGS sequence"/>
</dbReference>
<dbReference type="InterPro" id="IPR036282">
    <property type="entry name" value="Glutathione-S-Trfase_C_sf"/>
</dbReference>
<dbReference type="InterPro" id="IPR040079">
    <property type="entry name" value="Glutathione_S-Trfase"/>
</dbReference>
<keyword evidence="9" id="KW-1185">Reference proteome</keyword>
<organism evidence="8 9">
    <name type="scientific">Tetradesmus obliquus</name>
    <name type="common">Green alga</name>
    <name type="synonym">Acutodesmus obliquus</name>
    <dbReference type="NCBI Taxonomy" id="3088"/>
    <lineage>
        <taxon>Eukaryota</taxon>
        <taxon>Viridiplantae</taxon>
        <taxon>Chlorophyta</taxon>
        <taxon>core chlorophytes</taxon>
        <taxon>Chlorophyceae</taxon>
        <taxon>CS clade</taxon>
        <taxon>Sphaeropleales</taxon>
        <taxon>Scenedesmaceae</taxon>
        <taxon>Tetradesmus</taxon>
    </lineage>
</organism>
<dbReference type="Pfam" id="PF14497">
    <property type="entry name" value="GST_C_3"/>
    <property type="match status" value="1"/>
</dbReference>
<comment type="catalytic activity">
    <reaction evidence="5">
        <text>RX + glutathione = an S-substituted glutathione + a halide anion + H(+)</text>
        <dbReference type="Rhea" id="RHEA:16437"/>
        <dbReference type="ChEBI" id="CHEBI:15378"/>
        <dbReference type="ChEBI" id="CHEBI:16042"/>
        <dbReference type="ChEBI" id="CHEBI:17792"/>
        <dbReference type="ChEBI" id="CHEBI:57925"/>
        <dbReference type="ChEBI" id="CHEBI:90779"/>
        <dbReference type="EC" id="2.5.1.18"/>
    </reaction>
</comment>
<evidence type="ECO:0000259" key="6">
    <source>
        <dbReference type="PROSITE" id="PS50404"/>
    </source>
</evidence>
<proteinExistence type="inferred from homology"/>
<feature type="domain" description="GST C-terminal" evidence="7">
    <location>
        <begin position="80"/>
        <end position="215"/>
    </location>
</feature>
<dbReference type="GO" id="GO:0004364">
    <property type="term" value="F:glutathione transferase activity"/>
    <property type="evidence" value="ECO:0007669"/>
    <property type="project" value="UniProtKB-EC"/>
</dbReference>
<dbReference type="SUPFAM" id="SSF47616">
    <property type="entry name" value="GST C-terminal domain-like"/>
    <property type="match status" value="1"/>
</dbReference>
<name>A0A383V643_TETOB</name>
<dbReference type="EC" id="2.5.1.18" evidence="3"/>
<protein>
    <recommendedName>
        <fullName evidence="3">glutathione transferase</fullName>
        <ecNumber evidence="3">2.5.1.18</ecNumber>
    </recommendedName>
</protein>
<dbReference type="InterPro" id="IPR010987">
    <property type="entry name" value="Glutathione-S-Trfase_C-like"/>
</dbReference>
<evidence type="ECO:0000313" key="9">
    <source>
        <dbReference type="Proteomes" id="UP000256970"/>
    </source>
</evidence>
<dbReference type="InterPro" id="IPR036249">
    <property type="entry name" value="Thioredoxin-like_sf"/>
</dbReference>
<evidence type="ECO:0000259" key="7">
    <source>
        <dbReference type="PROSITE" id="PS50405"/>
    </source>
</evidence>
<dbReference type="PANTHER" id="PTHR11571">
    <property type="entry name" value="GLUTATHIONE S-TRANSFERASE"/>
    <property type="match status" value="1"/>
</dbReference>
<accession>A0A383V643</accession>
<evidence type="ECO:0000256" key="4">
    <source>
        <dbReference type="ARBA" id="ARBA00022679"/>
    </source>
</evidence>
<evidence type="ECO:0000256" key="5">
    <source>
        <dbReference type="ARBA" id="ARBA00047960"/>
    </source>
</evidence>
<dbReference type="InterPro" id="IPR004045">
    <property type="entry name" value="Glutathione_S-Trfase_N"/>
</dbReference>
<evidence type="ECO:0000313" key="8">
    <source>
        <dbReference type="EMBL" id="SZX60591.1"/>
    </source>
</evidence>
<keyword evidence="4" id="KW-0808">Transferase</keyword>
<comment type="function">
    <text evidence="1">Conjugation of reduced glutathione to a wide number of exogenous and endogenous hydrophobic electrophiles.</text>
</comment>
<evidence type="ECO:0000256" key="2">
    <source>
        <dbReference type="ARBA" id="ARBA00005861"/>
    </source>
</evidence>
<dbReference type="Pfam" id="PF02798">
    <property type="entry name" value="GST_N"/>
    <property type="match status" value="1"/>
</dbReference>
<sequence>MPLTLYYFPLRGRVEVFKLMCAAKNVEYEIKDVDYADMKSNRVTYPFGQCPRLVDGDVDICQSNTIIRHVARKHGLYGSGEAEMAAVDQIIDGVESIRGVYLKLIYGDELKEEAKSAYQATHIAPDSSTGRNSGAHFAFLEQLLARNGGGSGFIVGGSLTAADLCVWEIVDLHLRIFKEEVTAAYPLLVAHHGRIAGLPGIAEYLASPARLDKVNNNNLG</sequence>
<dbReference type="EMBL" id="FNXT01000077">
    <property type="protein sequence ID" value="SZX60591.1"/>
    <property type="molecule type" value="Genomic_DNA"/>
</dbReference>
<feature type="domain" description="GST N-terminal" evidence="6">
    <location>
        <begin position="1"/>
        <end position="78"/>
    </location>
</feature>
<dbReference type="Gene3D" id="3.40.30.10">
    <property type="entry name" value="Glutaredoxin"/>
    <property type="match status" value="1"/>
</dbReference>
<dbReference type="SFLD" id="SFLDS00019">
    <property type="entry name" value="Glutathione_Transferase_(cytos"/>
    <property type="match status" value="1"/>
</dbReference>
<dbReference type="PROSITE" id="PS50404">
    <property type="entry name" value="GST_NTER"/>
    <property type="match status" value="1"/>
</dbReference>
<dbReference type="SUPFAM" id="SSF52833">
    <property type="entry name" value="Thioredoxin-like"/>
    <property type="match status" value="1"/>
</dbReference>
<reference evidence="8 9" key="1">
    <citation type="submission" date="2016-10" db="EMBL/GenBank/DDBJ databases">
        <authorList>
            <person name="Cai Z."/>
        </authorList>
    </citation>
    <scope>NUCLEOTIDE SEQUENCE [LARGE SCALE GENOMIC DNA]</scope>
</reference>
<comment type="similarity">
    <text evidence="2">Belongs to the GST superfamily. Mu family.</text>
</comment>
<gene>
    <name evidence="8" type="ORF">BQ4739_LOCUS1126</name>
</gene>
<dbReference type="InterPro" id="IPR050213">
    <property type="entry name" value="GST_superfamily"/>
</dbReference>
<dbReference type="AlphaFoldDB" id="A0A383V643"/>
<evidence type="ECO:0000256" key="3">
    <source>
        <dbReference type="ARBA" id="ARBA00012452"/>
    </source>
</evidence>
<dbReference type="SFLD" id="SFLDG00363">
    <property type="entry name" value="AMPS_(cytGST):_Alpha-__Mu-__Pi"/>
    <property type="match status" value="1"/>
</dbReference>
<evidence type="ECO:0000256" key="1">
    <source>
        <dbReference type="ARBA" id="ARBA00003701"/>
    </source>
</evidence>
<dbReference type="PROSITE" id="PS50405">
    <property type="entry name" value="GST_CTER"/>
    <property type="match status" value="1"/>
</dbReference>